<protein>
    <submittedName>
        <fullName evidence="2">Uncharacterized protein</fullName>
    </submittedName>
</protein>
<feature type="compositionally biased region" description="Basic and acidic residues" evidence="1">
    <location>
        <begin position="280"/>
        <end position="294"/>
    </location>
</feature>
<evidence type="ECO:0000313" key="3">
    <source>
        <dbReference type="Proteomes" id="UP001642464"/>
    </source>
</evidence>
<proteinExistence type="predicted"/>
<sequence>DCRDESGVSRGLVLRCSLPSRREDPWSGGSRLRDPLHPTALGDDIGKLAAPPLRPPRHGVAFASVRGDLHWRPNFRGLGACEEDPQGDERRGRRRLGEELGEGRTSRGRARGIKGSRRRAGSGWHSRPCGQRRKKRRRQEKGEESQPGQEVQEEEEGEGIQEEAKASIKEPVPGRREGQGVKGGQGEEGVIVDRLQQSLSATQWEATPGGGDQEPGGALCRHWTRPPREGQAPCHAPSKEGSEKEVQGQVIVQQQELVNGGFTQRPRGHGDGAVRPCATGDRRREHQRRVEAHCIDVPPPAVGPEGQWPGASGASDLSALNRSPVERAASPCMRHIASTHEGNRECAARSALVRGAAPGGHTDRFPGHGRERGDGDRATCGLRGVEST</sequence>
<comment type="caution">
    <text evidence="2">The sequence shown here is derived from an EMBL/GenBank/DDBJ whole genome shotgun (WGS) entry which is preliminary data.</text>
</comment>
<feature type="compositionally biased region" description="Basic and acidic residues" evidence="1">
    <location>
        <begin position="237"/>
        <end position="246"/>
    </location>
</feature>
<keyword evidence="3" id="KW-1185">Reference proteome</keyword>
<feature type="compositionally biased region" description="Basic and acidic residues" evidence="1">
    <location>
        <begin position="361"/>
        <end position="377"/>
    </location>
</feature>
<accession>A0ABP0LHD8</accession>
<reference evidence="2 3" key="1">
    <citation type="submission" date="2024-02" db="EMBL/GenBank/DDBJ databases">
        <authorList>
            <person name="Chen Y."/>
            <person name="Shah S."/>
            <person name="Dougan E. K."/>
            <person name="Thang M."/>
            <person name="Chan C."/>
        </authorList>
    </citation>
    <scope>NUCLEOTIDE SEQUENCE [LARGE SCALE GENOMIC DNA]</scope>
</reference>
<feature type="region of interest" description="Disordered" evidence="1">
    <location>
        <begin position="19"/>
        <end position="59"/>
    </location>
</feature>
<evidence type="ECO:0000313" key="2">
    <source>
        <dbReference type="EMBL" id="CAK9038594.1"/>
    </source>
</evidence>
<feature type="compositionally biased region" description="Basic and acidic residues" evidence="1">
    <location>
        <begin position="20"/>
        <end position="36"/>
    </location>
</feature>
<feature type="compositionally biased region" description="Basic and acidic residues" evidence="1">
    <location>
        <begin position="87"/>
        <end position="105"/>
    </location>
</feature>
<evidence type="ECO:0000256" key="1">
    <source>
        <dbReference type="SAM" id="MobiDB-lite"/>
    </source>
</evidence>
<feature type="compositionally biased region" description="Basic residues" evidence="1">
    <location>
        <begin position="106"/>
        <end position="120"/>
    </location>
</feature>
<name>A0ABP0LHD8_9DINO</name>
<gene>
    <name evidence="2" type="ORF">SCF082_LOCUS22677</name>
</gene>
<feature type="non-terminal residue" evidence="2">
    <location>
        <position position="388"/>
    </location>
</feature>
<feature type="region of interest" description="Disordered" evidence="1">
    <location>
        <begin position="72"/>
        <end position="318"/>
    </location>
</feature>
<organism evidence="2 3">
    <name type="scientific">Durusdinium trenchii</name>
    <dbReference type="NCBI Taxonomy" id="1381693"/>
    <lineage>
        <taxon>Eukaryota</taxon>
        <taxon>Sar</taxon>
        <taxon>Alveolata</taxon>
        <taxon>Dinophyceae</taxon>
        <taxon>Suessiales</taxon>
        <taxon>Symbiodiniaceae</taxon>
        <taxon>Durusdinium</taxon>
    </lineage>
</organism>
<feature type="non-terminal residue" evidence="2">
    <location>
        <position position="1"/>
    </location>
</feature>
<feature type="compositionally biased region" description="Acidic residues" evidence="1">
    <location>
        <begin position="151"/>
        <end position="161"/>
    </location>
</feature>
<dbReference type="EMBL" id="CAXAMM010016318">
    <property type="protein sequence ID" value="CAK9038594.1"/>
    <property type="molecule type" value="Genomic_DNA"/>
</dbReference>
<feature type="region of interest" description="Disordered" evidence="1">
    <location>
        <begin position="355"/>
        <end position="388"/>
    </location>
</feature>
<dbReference type="Proteomes" id="UP001642464">
    <property type="component" value="Unassembled WGS sequence"/>
</dbReference>
<feature type="compositionally biased region" description="Basic and acidic residues" evidence="1">
    <location>
        <begin position="162"/>
        <end position="179"/>
    </location>
</feature>
<feature type="compositionally biased region" description="Basic residues" evidence="1">
    <location>
        <begin position="130"/>
        <end position="139"/>
    </location>
</feature>
<feature type="compositionally biased region" description="Polar residues" evidence="1">
    <location>
        <begin position="195"/>
        <end position="205"/>
    </location>
</feature>